<feature type="region of interest" description="Disordered" evidence="1">
    <location>
        <begin position="1"/>
        <end position="20"/>
    </location>
</feature>
<dbReference type="RefSeq" id="WP_311692651.1">
    <property type="nucleotide sequence ID" value="NZ_JAVRHL010000003.1"/>
</dbReference>
<keyword evidence="3" id="KW-1185">Reference proteome</keyword>
<comment type="caution">
    <text evidence="2">The sequence shown here is derived from an EMBL/GenBank/DDBJ whole genome shotgun (WGS) entry which is preliminary data.</text>
</comment>
<protein>
    <submittedName>
        <fullName evidence="2">Uncharacterized protein</fullName>
    </submittedName>
</protein>
<dbReference type="Proteomes" id="UP001265259">
    <property type="component" value="Unassembled WGS sequence"/>
</dbReference>
<reference evidence="2 3" key="1">
    <citation type="submission" date="2023-09" db="EMBL/GenBank/DDBJ databases">
        <authorList>
            <person name="Rey-Velasco X."/>
        </authorList>
    </citation>
    <scope>NUCLEOTIDE SEQUENCE [LARGE SCALE GENOMIC DNA]</scope>
    <source>
        <strain evidence="2 3">F158</strain>
    </source>
</reference>
<gene>
    <name evidence="2" type="ORF">RM543_13910</name>
</gene>
<sequence>MPEPASLGKPPQDATSPSMTETAYRLTFTHTHLYPGATGTFDADPPESAAILATFSDGVTVGGWIEGDVLTLDAHRTAAGTPIAEKSWRVEREGTTLRVIHRA</sequence>
<evidence type="ECO:0000313" key="2">
    <source>
        <dbReference type="EMBL" id="MDT0683783.1"/>
    </source>
</evidence>
<evidence type="ECO:0000313" key="3">
    <source>
        <dbReference type="Proteomes" id="UP001265259"/>
    </source>
</evidence>
<dbReference type="EMBL" id="JAVRHL010000003">
    <property type="protein sequence ID" value="MDT0683783.1"/>
    <property type="molecule type" value="Genomic_DNA"/>
</dbReference>
<accession>A0ABU3DJ88</accession>
<organism evidence="2 3">
    <name type="scientific">Tropicimonas omnivorans</name>
    <dbReference type="NCBI Taxonomy" id="3075590"/>
    <lineage>
        <taxon>Bacteria</taxon>
        <taxon>Pseudomonadati</taxon>
        <taxon>Pseudomonadota</taxon>
        <taxon>Alphaproteobacteria</taxon>
        <taxon>Rhodobacterales</taxon>
        <taxon>Roseobacteraceae</taxon>
        <taxon>Tropicimonas</taxon>
    </lineage>
</organism>
<evidence type="ECO:0000256" key="1">
    <source>
        <dbReference type="SAM" id="MobiDB-lite"/>
    </source>
</evidence>
<name>A0ABU3DJ88_9RHOB</name>
<proteinExistence type="predicted"/>